<protein>
    <submittedName>
        <fullName evidence="3">DUF423 domain-containing protein</fullName>
    </submittedName>
</protein>
<name>A0A7V7PPT7_9HYPH</name>
<feature type="transmembrane region" description="Helical" evidence="1">
    <location>
        <begin position="37"/>
        <end position="57"/>
    </location>
</feature>
<dbReference type="InterPro" id="IPR006696">
    <property type="entry name" value="DUF423"/>
</dbReference>
<dbReference type="Pfam" id="PF04241">
    <property type="entry name" value="DUF423"/>
    <property type="match status" value="1"/>
</dbReference>
<evidence type="ECO:0000313" key="3">
    <source>
        <dbReference type="EMBL" id="KAB0680029.1"/>
    </source>
</evidence>
<feature type="signal peptide" evidence="2">
    <location>
        <begin position="1"/>
        <end position="24"/>
    </location>
</feature>
<comment type="caution">
    <text evidence="3">The sequence shown here is derived from an EMBL/GenBank/DDBJ whole genome shotgun (WGS) entry which is preliminary data.</text>
</comment>
<keyword evidence="1" id="KW-1133">Transmembrane helix</keyword>
<accession>A0A7V7PPT7</accession>
<evidence type="ECO:0000256" key="2">
    <source>
        <dbReference type="SAM" id="SignalP"/>
    </source>
</evidence>
<feature type="transmembrane region" description="Helical" evidence="1">
    <location>
        <begin position="64"/>
        <end position="81"/>
    </location>
</feature>
<keyword evidence="1" id="KW-0812">Transmembrane</keyword>
<dbReference type="Proteomes" id="UP000432089">
    <property type="component" value="Unassembled WGS sequence"/>
</dbReference>
<dbReference type="EMBL" id="VZDO01000007">
    <property type="protein sequence ID" value="KAB0680029.1"/>
    <property type="molecule type" value="Genomic_DNA"/>
</dbReference>
<keyword evidence="2" id="KW-0732">Signal</keyword>
<feature type="chain" id="PRO_5030656409" evidence="2">
    <location>
        <begin position="25"/>
        <end position="130"/>
    </location>
</feature>
<organism evidence="3 4">
    <name type="scientific">Plantimonas leprariae</name>
    <dbReference type="NCBI Taxonomy" id="2615207"/>
    <lineage>
        <taxon>Bacteria</taxon>
        <taxon>Pseudomonadati</taxon>
        <taxon>Pseudomonadota</taxon>
        <taxon>Alphaproteobacteria</taxon>
        <taxon>Hyphomicrobiales</taxon>
        <taxon>Aurantimonadaceae</taxon>
        <taxon>Plantimonas</taxon>
    </lineage>
</organism>
<keyword evidence="4" id="KW-1185">Reference proteome</keyword>
<evidence type="ECO:0000313" key="4">
    <source>
        <dbReference type="Proteomes" id="UP000432089"/>
    </source>
</evidence>
<proteinExistence type="predicted"/>
<evidence type="ECO:0000256" key="1">
    <source>
        <dbReference type="SAM" id="Phobius"/>
    </source>
</evidence>
<feature type="transmembrane region" description="Helical" evidence="1">
    <location>
        <begin position="101"/>
        <end position="122"/>
    </location>
</feature>
<gene>
    <name evidence="3" type="ORF">F6X38_10705</name>
</gene>
<reference evidence="3 4" key="1">
    <citation type="submission" date="2019-09" db="EMBL/GenBank/DDBJ databases">
        <title>YIM 132180 draft genome.</title>
        <authorList>
            <person name="Zhang K."/>
        </authorList>
    </citation>
    <scope>NUCLEOTIDE SEQUENCE [LARGE SCALE GENOMIC DNA]</scope>
    <source>
        <strain evidence="3 4">YIM 132180</strain>
    </source>
</reference>
<sequence>MGSAATFALVLAAGLSGAAGVAFAALAAHGSGEARLMASAAEIALVHAPSLLALAALPAGVLRFRLAAGLLLAAGVVLFSGDLASRFFNGGRLFVDAAPTGGSLLIVGWLLVAAGATAARFYPPAGRTGT</sequence>
<keyword evidence="1" id="KW-0472">Membrane</keyword>
<dbReference type="RefSeq" id="WP_150969735.1">
    <property type="nucleotide sequence ID" value="NZ_VZDO01000007.1"/>
</dbReference>
<dbReference type="AlphaFoldDB" id="A0A7V7PPT7"/>